<proteinExistence type="predicted"/>
<evidence type="ECO:0000259" key="2">
    <source>
        <dbReference type="Pfam" id="PF04784"/>
    </source>
</evidence>
<comment type="caution">
    <text evidence="3">The sequence shown here is derived from an EMBL/GenBank/DDBJ whole genome shotgun (WGS) entry which is preliminary data.</text>
</comment>
<dbReference type="Pfam" id="PF04784">
    <property type="entry name" value="DUF547"/>
    <property type="match status" value="1"/>
</dbReference>
<dbReference type="EMBL" id="JASMRN010000002">
    <property type="protein sequence ID" value="MEZ7514265.1"/>
    <property type="molecule type" value="Genomic_DNA"/>
</dbReference>
<dbReference type="PANTHER" id="PTHR46361">
    <property type="entry name" value="ELECTRON CARRIER/ PROTEIN DISULFIDE OXIDOREDUCTASE"/>
    <property type="match status" value="1"/>
</dbReference>
<reference evidence="3 4" key="1">
    <citation type="submission" date="2023-05" db="EMBL/GenBank/DDBJ databases">
        <title>Adaptations of aquatic viruses from atmosphere-close ecosystems of the Central Arctic Ocean.</title>
        <authorList>
            <person name="Rahlff J."/>
            <person name="Holmfeldt K."/>
        </authorList>
    </citation>
    <scope>NUCLEOTIDE SEQUENCE [LARGE SCALE GENOMIC DNA]</scope>
    <source>
        <strain evidence="3 4">Arc14</strain>
    </source>
</reference>
<dbReference type="InterPro" id="IPR006869">
    <property type="entry name" value="DUF547"/>
</dbReference>
<evidence type="ECO:0000313" key="3">
    <source>
        <dbReference type="EMBL" id="MEZ7514265.1"/>
    </source>
</evidence>
<evidence type="ECO:0000313" key="4">
    <source>
        <dbReference type="Proteomes" id="UP001568894"/>
    </source>
</evidence>
<protein>
    <submittedName>
        <fullName evidence="3">DUF547 domain-containing protein</fullName>
    </submittedName>
</protein>
<keyword evidence="1" id="KW-0732">Signal</keyword>
<name>A0ABV4KC39_9FLAO</name>
<feature type="domain" description="DUF547" evidence="2">
    <location>
        <begin position="58"/>
        <end position="184"/>
    </location>
</feature>
<dbReference type="Proteomes" id="UP001568894">
    <property type="component" value="Unassembled WGS sequence"/>
</dbReference>
<keyword evidence="4" id="KW-1185">Reference proteome</keyword>
<feature type="signal peptide" evidence="1">
    <location>
        <begin position="1"/>
        <end position="19"/>
    </location>
</feature>
<dbReference type="RefSeq" id="WP_371567910.1">
    <property type="nucleotide sequence ID" value="NZ_JASMRN010000002.1"/>
</dbReference>
<feature type="chain" id="PRO_5046318891" evidence="1">
    <location>
        <begin position="20"/>
        <end position="249"/>
    </location>
</feature>
<evidence type="ECO:0000256" key="1">
    <source>
        <dbReference type="SAM" id="SignalP"/>
    </source>
</evidence>
<accession>A0ABV4KC39</accession>
<dbReference type="PANTHER" id="PTHR46361:SF3">
    <property type="entry name" value="ELECTRON CARRIER_ PROTEIN DISULFIDE OXIDOREDUCTASE"/>
    <property type="match status" value="1"/>
</dbReference>
<sequence length="249" mass="28747">MKKLLLLLLVFVQMGFAQQKDYVAISKQLIESVKSKDGKAQSYVDLIANANEDELLKQLKSDDERKAFFINTYNSFVIVSLRKNPKQYEDRNAFFKSEQFVIAGNKVSLDVIEHDFLRRSSIKLSLGKLHKLFPSKLERKFRVDDVDYRIHFALNCGAKSCPPVGVYDAKNIDKQLDKSAEAYLKDKSKYVKESNTLTVTPLMSWFRGDFGNKKGVREICKKFNIIPENVKPDIDYADYDWTLDITNFS</sequence>
<gene>
    <name evidence="3" type="ORF">QO192_03105</name>
</gene>
<organism evidence="3 4">
    <name type="scientific">Flavobacterium frigidarium</name>
    <dbReference type="NCBI Taxonomy" id="99286"/>
    <lineage>
        <taxon>Bacteria</taxon>
        <taxon>Pseudomonadati</taxon>
        <taxon>Bacteroidota</taxon>
        <taxon>Flavobacteriia</taxon>
        <taxon>Flavobacteriales</taxon>
        <taxon>Flavobacteriaceae</taxon>
        <taxon>Flavobacterium</taxon>
    </lineage>
</organism>